<proteinExistence type="predicted"/>
<name>A0A0D0CF62_9AGAM</name>
<keyword evidence="2" id="KW-1185">Reference proteome</keyword>
<dbReference type="HOGENOM" id="CLU_3051042_0_0_1"/>
<accession>A0A0D0CF62</accession>
<dbReference type="EMBL" id="KN825814">
    <property type="protein sequence ID" value="KIK81352.1"/>
    <property type="molecule type" value="Genomic_DNA"/>
</dbReference>
<dbReference type="AlphaFoldDB" id="A0A0D0CF62"/>
<sequence length="54" mass="5994">MAKLCLLDPHCPPIRQLEPSVKVPLPPILVPLTFPVILLIQQSLAHRLQALPKP</sequence>
<gene>
    <name evidence="1" type="ORF">PAXRUDRAFT_832901</name>
</gene>
<evidence type="ECO:0000313" key="2">
    <source>
        <dbReference type="Proteomes" id="UP000054538"/>
    </source>
</evidence>
<dbReference type="Proteomes" id="UP000054538">
    <property type="component" value="Unassembled WGS sequence"/>
</dbReference>
<reference evidence="1 2" key="1">
    <citation type="submission" date="2014-04" db="EMBL/GenBank/DDBJ databases">
        <authorList>
            <consortium name="DOE Joint Genome Institute"/>
            <person name="Kuo A."/>
            <person name="Kohler A."/>
            <person name="Jargeat P."/>
            <person name="Nagy L.G."/>
            <person name="Floudas D."/>
            <person name="Copeland A."/>
            <person name="Barry K.W."/>
            <person name="Cichocki N."/>
            <person name="Veneault-Fourrey C."/>
            <person name="LaButti K."/>
            <person name="Lindquist E.A."/>
            <person name="Lipzen A."/>
            <person name="Lundell T."/>
            <person name="Morin E."/>
            <person name="Murat C."/>
            <person name="Sun H."/>
            <person name="Tunlid A."/>
            <person name="Henrissat B."/>
            <person name="Grigoriev I.V."/>
            <person name="Hibbett D.S."/>
            <person name="Martin F."/>
            <person name="Nordberg H.P."/>
            <person name="Cantor M.N."/>
            <person name="Hua S.X."/>
        </authorList>
    </citation>
    <scope>NUCLEOTIDE SEQUENCE [LARGE SCALE GENOMIC DNA]</scope>
    <source>
        <strain evidence="1 2">Ve08.2h10</strain>
    </source>
</reference>
<dbReference type="InParanoid" id="A0A0D0CF62"/>
<evidence type="ECO:0000313" key="1">
    <source>
        <dbReference type="EMBL" id="KIK81352.1"/>
    </source>
</evidence>
<reference evidence="2" key="2">
    <citation type="submission" date="2015-01" db="EMBL/GenBank/DDBJ databases">
        <title>Evolutionary Origins and Diversification of the Mycorrhizal Mutualists.</title>
        <authorList>
            <consortium name="DOE Joint Genome Institute"/>
            <consortium name="Mycorrhizal Genomics Consortium"/>
            <person name="Kohler A."/>
            <person name="Kuo A."/>
            <person name="Nagy L.G."/>
            <person name="Floudas D."/>
            <person name="Copeland A."/>
            <person name="Barry K.W."/>
            <person name="Cichocki N."/>
            <person name="Veneault-Fourrey C."/>
            <person name="LaButti K."/>
            <person name="Lindquist E.A."/>
            <person name="Lipzen A."/>
            <person name="Lundell T."/>
            <person name="Morin E."/>
            <person name="Murat C."/>
            <person name="Riley R."/>
            <person name="Ohm R."/>
            <person name="Sun H."/>
            <person name="Tunlid A."/>
            <person name="Henrissat B."/>
            <person name="Grigoriev I.V."/>
            <person name="Hibbett D.S."/>
            <person name="Martin F."/>
        </authorList>
    </citation>
    <scope>NUCLEOTIDE SEQUENCE [LARGE SCALE GENOMIC DNA]</scope>
    <source>
        <strain evidence="2">Ve08.2h10</strain>
    </source>
</reference>
<protein>
    <submittedName>
        <fullName evidence="1">Uncharacterized protein</fullName>
    </submittedName>
</protein>
<organism evidence="1 2">
    <name type="scientific">Paxillus rubicundulus Ve08.2h10</name>
    <dbReference type="NCBI Taxonomy" id="930991"/>
    <lineage>
        <taxon>Eukaryota</taxon>
        <taxon>Fungi</taxon>
        <taxon>Dikarya</taxon>
        <taxon>Basidiomycota</taxon>
        <taxon>Agaricomycotina</taxon>
        <taxon>Agaricomycetes</taxon>
        <taxon>Agaricomycetidae</taxon>
        <taxon>Boletales</taxon>
        <taxon>Paxilineae</taxon>
        <taxon>Paxillaceae</taxon>
        <taxon>Paxillus</taxon>
    </lineage>
</organism>